<dbReference type="Pfam" id="PF13966">
    <property type="entry name" value="zf-RVT"/>
    <property type="match status" value="1"/>
</dbReference>
<feature type="compositionally biased region" description="Basic and acidic residues" evidence="3">
    <location>
        <begin position="374"/>
        <end position="385"/>
    </location>
</feature>
<reference evidence="5" key="1">
    <citation type="journal article" date="2022" name="Front. Genet.">
        <title>Chromosome-Scale Assembly of the Dendrobium nobile Genome Provides Insights Into the Molecular Mechanism of the Biosynthesis of the Medicinal Active Ingredient of Dendrobium.</title>
        <authorList>
            <person name="Xu Q."/>
            <person name="Niu S.-C."/>
            <person name="Li K.-L."/>
            <person name="Zheng P.-J."/>
            <person name="Zhang X.-J."/>
            <person name="Jia Y."/>
            <person name="Liu Y."/>
            <person name="Niu Y.-X."/>
            <person name="Yu L.-H."/>
            <person name="Chen D.-F."/>
            <person name="Zhang G.-Q."/>
        </authorList>
    </citation>
    <scope>NUCLEOTIDE SEQUENCE</scope>
    <source>
        <tissue evidence="5">Leaf</tissue>
    </source>
</reference>
<accession>A0A8T3A7V7</accession>
<comment type="caution">
    <text evidence="5">The sequence shown here is derived from an EMBL/GenBank/DDBJ whole genome shotgun (WGS) entry which is preliminary data.</text>
</comment>
<dbReference type="GO" id="GO:0008270">
    <property type="term" value="F:zinc ion binding"/>
    <property type="evidence" value="ECO:0007669"/>
    <property type="project" value="UniProtKB-KW"/>
</dbReference>
<keyword evidence="1" id="KW-0863">Zinc-finger</keyword>
<dbReference type="PROSITE" id="PS50158">
    <property type="entry name" value="ZF_CCHC"/>
    <property type="match status" value="2"/>
</dbReference>
<dbReference type="SUPFAM" id="SSF56672">
    <property type="entry name" value="DNA/RNA polymerases"/>
    <property type="match status" value="1"/>
</dbReference>
<dbReference type="CDD" id="cd01650">
    <property type="entry name" value="RT_nLTR_like"/>
    <property type="match status" value="1"/>
</dbReference>
<dbReference type="GO" id="GO:0003676">
    <property type="term" value="F:nucleic acid binding"/>
    <property type="evidence" value="ECO:0007669"/>
    <property type="project" value="InterPro"/>
</dbReference>
<sequence length="2004" mass="229369">MGQVAKLSTQGYHRKKRSNVDSFTSFRNYISSKNMLDDTSITNETGYFRHMLAKNSSSNHYINFRPFKFKSGGQGTDYRMVGVERHVCKEIVKAIGSLRNLILEIQWMAAGHLRLWETLELLKMGTDDTISCDQDLGGIVRRKHVDGTFIRPFGPLVIKENGMEMVKKVSFVADKGKEIIGEKDGVSPGLVNNAFEQNPAEPMASSAEMNIYVNRFGNSNAISGLGHGINANVCNLGNKDGQFNSSSGSDVTKEEDKVNDGMSMKNLAKEVENPWKKTHCWDEVNVARITSSIGKPLMLDGNMFQWGKREFARVCVRVKLDQCLPLGVWVNSISGKFIQKFEYENILTLCYGCGMIGHLKTDCKMKSIGNSSKELQENKSLEAKTGKNTSEEDNEHTYGPWMMWLKVRDNLEEDAEKVTQEDNPVHKKIETATGDQLEEGEIPAEEIMAGSSKGIGCLEFAVLKAVNSVNATAITNGMSSNDGIPHILVNLNKFAVLKEMEDDGLGDGGLIPEDCVNNNNGNSPDEKNLTKGCEGNKCVVSSKKELVSRLSGGIMVIWRSDLASFSVLKTSNQCVIGEINVLNRGAWRITTVYASKDNLKRRELWDDVQENSNEDIPSIIGGDFNCILAREDKKGGRRFKFNQGSLEMLKFMNENDYHEVGFVGPRFTWCNNKREGDRILERLDRCILNTLSINNIQIAVARLKNFTLEKERLKGEILSLQDEESRDGWLDEENLWLLKAKVKELNGVLNNLNTWWKQRAKANWIKDGDANTKFFHSFASSRRNAKRISQVKDYNGMLTEDPTEIEEVFKRFLQGKWKYRNCSFSGWPEPWVLLEDSDKDLMNTELDEAEIKSFICNLESNKAPGIDGITHSFFKKFWEIIQKDVVKAVKQFFVTGLMNKDWKDTLVVLIPKSPNPCTPSAYRPISLCNSIYKIVAKILLNRMLKVLPRIISEEQAAFVKGRSIYDHLLLAQEVFNKMRFSRACDGFVAIKVDMEQAYDSMCWPTLEKMMLEMGFPIRFVQLILECITSPRDALYLHFFLSYVPNYFPMPLKAGIQMWTGQNINYNKSSLVCGTSVDRRRRVQISRLMGIKLVNEDEYLGIKLVLRLLRKDDFQVLLDKATKRINAWGNKFISLAGRLVLIKIVALPLPVFVMSHSLIPLKTLMEFEKICRDFIWNKSDGTRGFHYVAWEQLCKPKHFGGWNVHSVMSRRNAIRAKFAWKMIDKSESLLSRHLISKYGDNWWSYGLKRSSSPSWKIMVSGWSALKELVRWRIGDGSKIKVLKDVWILDKSLLKWPTYVVNFEDEDSSLDFFIEDGSWNREKLSMFFGPDLIELICNIKIDLCLNEDCMELKYKMTGKSLSALIVQDKCNNLEDVMPLPWVYKLGLNARLKVFIWRMVMNALPTSDFLYRRKLSDDYLCPWGRGTMEDINHISSNCSKLRNVLYVLKGWGFQLIQLENWVVNQSYGLSSNRWQPPPPDWIKINLDASIKKNYEAGIGGVVRDCKGRFLLAFGMKKTHWDIAQLELSAVSALREILRGRFDDVGGIIVEGDNKNAMEFLLNLHSIPKKFDRGLDIEDSSFLTKVKEQVQKPPPPQPPELPYSPGGDEYCEDMKGIIQVEGKLIVGWGRILEDLNMYSIDNLLSSLIAYEQGVNQRNLDAGEKKKEKIVALKAHKSDSDSSGFESDEVAFISRQFRNFLRKKQKHHWRKGKDSKYSKGSSDVVCYECRKPGHVKADFPTLQDHSSKEKEKGEEKPMFRKDKKRGQKAFWVESGIDSSEAKPEEETKNLYLMGEDHLGQSDDEEVYKPTYDELFEICEKIHASYKKLKKTHVNLKLELVNLQKEYEVILKDHSTIDSNHMALLDEFKDLNKKHSELIDENEALKVSHTSLQSDFKKSKEKEKNLRVENDVLKNMNLRIKNELDTLKKTWITPTLDQKPRPMKRHYNSNHLRKPFPGVRCFSCGVLGHISHTCTIHHSTHWVWRPKVHDSQHTTPALYSTFPKKGPKLV</sequence>
<dbReference type="OrthoDB" id="445826at2759"/>
<dbReference type="Proteomes" id="UP000829196">
    <property type="component" value="Unassembled WGS sequence"/>
</dbReference>
<keyword evidence="1" id="KW-0479">Metal-binding</keyword>
<evidence type="ECO:0000313" key="5">
    <source>
        <dbReference type="EMBL" id="KAI0492159.1"/>
    </source>
</evidence>
<dbReference type="InterPro" id="IPR000477">
    <property type="entry name" value="RT_dom"/>
</dbReference>
<evidence type="ECO:0000313" key="6">
    <source>
        <dbReference type="Proteomes" id="UP000829196"/>
    </source>
</evidence>
<keyword evidence="2" id="KW-0175">Coiled coil</keyword>
<organism evidence="5 6">
    <name type="scientific">Dendrobium nobile</name>
    <name type="common">Orchid</name>
    <dbReference type="NCBI Taxonomy" id="94219"/>
    <lineage>
        <taxon>Eukaryota</taxon>
        <taxon>Viridiplantae</taxon>
        <taxon>Streptophyta</taxon>
        <taxon>Embryophyta</taxon>
        <taxon>Tracheophyta</taxon>
        <taxon>Spermatophyta</taxon>
        <taxon>Magnoliopsida</taxon>
        <taxon>Liliopsida</taxon>
        <taxon>Asparagales</taxon>
        <taxon>Orchidaceae</taxon>
        <taxon>Epidendroideae</taxon>
        <taxon>Malaxideae</taxon>
        <taxon>Dendrobiinae</taxon>
        <taxon>Dendrobium</taxon>
    </lineage>
</organism>
<dbReference type="InterPro" id="IPR036691">
    <property type="entry name" value="Endo/exonu/phosph_ase_sf"/>
</dbReference>
<feature type="region of interest" description="Disordered" evidence="3">
    <location>
        <begin position="374"/>
        <end position="396"/>
    </location>
</feature>
<dbReference type="InterPro" id="IPR043502">
    <property type="entry name" value="DNA/RNA_pol_sf"/>
</dbReference>
<feature type="domain" description="CCHC-type" evidence="4">
    <location>
        <begin position="1954"/>
        <end position="1968"/>
    </location>
</feature>
<keyword evidence="6" id="KW-1185">Reference proteome</keyword>
<evidence type="ECO:0000259" key="4">
    <source>
        <dbReference type="PROSITE" id="PS50158"/>
    </source>
</evidence>
<dbReference type="SMART" id="SM00343">
    <property type="entry name" value="ZnF_C2HC"/>
    <property type="match status" value="3"/>
</dbReference>
<keyword evidence="1" id="KW-0862">Zinc</keyword>
<proteinExistence type="predicted"/>
<dbReference type="SUPFAM" id="SSF56219">
    <property type="entry name" value="DNase I-like"/>
    <property type="match status" value="1"/>
</dbReference>
<gene>
    <name evidence="5" type="ORF">KFK09_026425</name>
</gene>
<dbReference type="InterPro" id="IPR026960">
    <property type="entry name" value="RVT-Znf"/>
</dbReference>
<dbReference type="Gene3D" id="3.60.10.10">
    <property type="entry name" value="Endonuclease/exonuclease/phosphatase"/>
    <property type="match status" value="1"/>
</dbReference>
<feature type="coiled-coil region" evidence="2">
    <location>
        <begin position="1820"/>
        <end position="1924"/>
    </location>
</feature>
<dbReference type="Pfam" id="PF00078">
    <property type="entry name" value="RVT_1"/>
    <property type="match status" value="1"/>
</dbReference>
<feature type="domain" description="CCHC-type" evidence="4">
    <location>
        <begin position="350"/>
        <end position="364"/>
    </location>
</feature>
<dbReference type="InterPro" id="IPR001878">
    <property type="entry name" value="Znf_CCHC"/>
</dbReference>
<feature type="region of interest" description="Disordered" evidence="3">
    <location>
        <begin position="1733"/>
        <end position="1754"/>
    </location>
</feature>
<feature type="compositionally biased region" description="Basic and acidic residues" evidence="3">
    <location>
        <begin position="1740"/>
        <end position="1754"/>
    </location>
</feature>
<feature type="coiled-coil region" evidence="2">
    <location>
        <begin position="696"/>
        <end position="723"/>
    </location>
</feature>
<evidence type="ECO:0000256" key="2">
    <source>
        <dbReference type="SAM" id="Coils"/>
    </source>
</evidence>
<evidence type="ECO:0000256" key="3">
    <source>
        <dbReference type="SAM" id="MobiDB-lite"/>
    </source>
</evidence>
<protein>
    <recommendedName>
        <fullName evidence="4">CCHC-type domain-containing protein</fullName>
    </recommendedName>
</protein>
<feature type="region of interest" description="Disordered" evidence="3">
    <location>
        <begin position="1583"/>
        <end position="1602"/>
    </location>
</feature>
<dbReference type="EMBL" id="JAGYWB010000018">
    <property type="protein sequence ID" value="KAI0492159.1"/>
    <property type="molecule type" value="Genomic_DNA"/>
</dbReference>
<name>A0A8T3A7V7_DENNO</name>
<evidence type="ECO:0000256" key="1">
    <source>
        <dbReference type="PROSITE-ProRule" id="PRU00047"/>
    </source>
</evidence>
<feature type="compositionally biased region" description="Pro residues" evidence="3">
    <location>
        <begin position="1588"/>
        <end position="1598"/>
    </location>
</feature>
<dbReference type="PANTHER" id="PTHR19446">
    <property type="entry name" value="REVERSE TRANSCRIPTASES"/>
    <property type="match status" value="1"/>
</dbReference>